<evidence type="ECO:0000256" key="2">
    <source>
        <dbReference type="ARBA" id="ARBA00022741"/>
    </source>
</evidence>
<keyword evidence="3 4" id="KW-0067">ATP-binding</keyword>
<organism evidence="6 7">
    <name type="scientific">Babesia ovis</name>
    <dbReference type="NCBI Taxonomy" id="5869"/>
    <lineage>
        <taxon>Eukaryota</taxon>
        <taxon>Sar</taxon>
        <taxon>Alveolata</taxon>
        <taxon>Apicomplexa</taxon>
        <taxon>Aconoidasida</taxon>
        <taxon>Piroplasmida</taxon>
        <taxon>Babesiidae</taxon>
        <taxon>Babesia</taxon>
    </lineage>
</organism>
<dbReference type="PANTHER" id="PTHR12241">
    <property type="entry name" value="TUBULIN POLYGLUTAMYLASE"/>
    <property type="match status" value="1"/>
</dbReference>
<keyword evidence="2 4" id="KW-0547">Nucleotide-binding</keyword>
<dbReference type="AlphaFoldDB" id="A0A9W5T925"/>
<gene>
    <name evidence="6" type="ORF">BaOVIS_004790</name>
</gene>
<comment type="caution">
    <text evidence="6">The sequence shown here is derived from an EMBL/GenBank/DDBJ whole genome shotgun (WGS) entry which is preliminary data.</text>
</comment>
<dbReference type="PROSITE" id="PS51221">
    <property type="entry name" value="TTL"/>
    <property type="match status" value="1"/>
</dbReference>
<dbReference type="InterPro" id="IPR004344">
    <property type="entry name" value="TTL/TTLL_fam"/>
</dbReference>
<dbReference type="PROSITE" id="PS50975">
    <property type="entry name" value="ATP_GRASP"/>
    <property type="match status" value="1"/>
</dbReference>
<dbReference type="Gene3D" id="3.30.470.20">
    <property type="entry name" value="ATP-grasp fold, B domain"/>
    <property type="match status" value="1"/>
</dbReference>
<evidence type="ECO:0000313" key="6">
    <source>
        <dbReference type="EMBL" id="GFE53075.1"/>
    </source>
</evidence>
<dbReference type="GO" id="GO:0000226">
    <property type="term" value="P:microtubule cytoskeleton organization"/>
    <property type="evidence" value="ECO:0007669"/>
    <property type="project" value="TreeGrafter"/>
</dbReference>
<evidence type="ECO:0000256" key="3">
    <source>
        <dbReference type="ARBA" id="ARBA00022840"/>
    </source>
</evidence>
<dbReference type="GO" id="GO:0005524">
    <property type="term" value="F:ATP binding"/>
    <property type="evidence" value="ECO:0007669"/>
    <property type="project" value="UniProtKB-UniRule"/>
</dbReference>
<feature type="domain" description="ATP-grasp" evidence="5">
    <location>
        <begin position="418"/>
        <end position="465"/>
    </location>
</feature>
<evidence type="ECO:0000256" key="4">
    <source>
        <dbReference type="PROSITE-ProRule" id="PRU00409"/>
    </source>
</evidence>
<proteinExistence type="predicted"/>
<reference evidence="6" key="1">
    <citation type="submission" date="2019-12" db="EMBL/GenBank/DDBJ databases">
        <title>Genome sequence of Babesia ovis.</title>
        <authorList>
            <person name="Yamagishi J."/>
            <person name="Sevinc F."/>
            <person name="Xuan X."/>
        </authorList>
    </citation>
    <scope>NUCLEOTIDE SEQUENCE</scope>
    <source>
        <strain evidence="6">Selcuk</strain>
    </source>
</reference>
<dbReference type="PANTHER" id="PTHR12241:SF154">
    <property type="entry name" value="TUBULIN POLYGLUTAMYLASE TTLL11"/>
    <property type="match status" value="1"/>
</dbReference>
<sequence length="649" mass="73061">MCSIIQDSTILRSINEIIDLINRTDPGNDGGSTCDSLPHSNEKLGGSKLVHLLAKRLDEIRNLRTTKDSHRPKSVSAVPTKLAADVVALSIDTEDMYLDNDHGIIQQITPVSQALYKRPIVNVAYARLDTALVKAAAKRLRWDTCDSPSGGDIFWFAICLTETGLKEETKSLFGITYKRLTINRFADIQGAARKTLFACLTDIYTRYTRDDPHLYSPSACPKTYLFPRGNNKVVRALRSGVPMILKPSAGSMGNGIKVITSPEQIPQTVSSGSNYICQVYIARPMLLGGCKFDFRIYVLITNVGGGFHALLSRLGIVRICTRQYQPPDSQNCSDPYIHLTNYSINRHHDQFRRSVSVDDSNGHKRTLGSVLETLKANGMDINDTWNQITTLSESAVSILYPIIEINSSNIKDAYSFQIIGLDMLLDESGKMWLLEVNANPSLQYAYSEQNVVKNDVVDHYIKVTLVEECLKLVHKMRCGYVPPKETDTWIELRVRIPPELGEITALYMEYKSKYPNEDMDPEEWLRFCRNNQLLAFLRDTMANETASASENGKITLQEAKTQIRNLFNQGDTHSPVKGFPEFLQHMEALATYIFRNDIHSSYDATVAPGRGVSGYTDVRKGKRDHHNVQPAACLRSLLAHMQFFRDFRD</sequence>
<evidence type="ECO:0000259" key="5">
    <source>
        <dbReference type="PROSITE" id="PS50975"/>
    </source>
</evidence>
<dbReference type="GO" id="GO:0070740">
    <property type="term" value="F:tubulin-glutamic acid ligase activity"/>
    <property type="evidence" value="ECO:0007669"/>
    <property type="project" value="TreeGrafter"/>
</dbReference>
<dbReference type="GO" id="GO:0015631">
    <property type="term" value="F:tubulin binding"/>
    <property type="evidence" value="ECO:0007669"/>
    <property type="project" value="TreeGrafter"/>
</dbReference>
<dbReference type="GO" id="GO:0036064">
    <property type="term" value="C:ciliary basal body"/>
    <property type="evidence" value="ECO:0007669"/>
    <property type="project" value="TreeGrafter"/>
</dbReference>
<evidence type="ECO:0000256" key="1">
    <source>
        <dbReference type="ARBA" id="ARBA00022598"/>
    </source>
</evidence>
<dbReference type="OrthoDB" id="202825at2759"/>
<dbReference type="Pfam" id="PF03133">
    <property type="entry name" value="TTL"/>
    <property type="match status" value="1"/>
</dbReference>
<keyword evidence="1 6" id="KW-0436">Ligase</keyword>
<dbReference type="InterPro" id="IPR011761">
    <property type="entry name" value="ATP-grasp"/>
</dbReference>
<keyword evidence="7" id="KW-1185">Reference proteome</keyword>
<accession>A0A9W5T925</accession>
<dbReference type="EMBL" id="BLIY01000003">
    <property type="protein sequence ID" value="GFE53075.1"/>
    <property type="molecule type" value="Genomic_DNA"/>
</dbReference>
<dbReference type="GO" id="GO:0046872">
    <property type="term" value="F:metal ion binding"/>
    <property type="evidence" value="ECO:0007669"/>
    <property type="project" value="InterPro"/>
</dbReference>
<evidence type="ECO:0000313" key="7">
    <source>
        <dbReference type="Proteomes" id="UP001057455"/>
    </source>
</evidence>
<dbReference type="Proteomes" id="UP001057455">
    <property type="component" value="Unassembled WGS sequence"/>
</dbReference>
<protein>
    <submittedName>
        <fullName evidence="6">Tubulin-tyrosine ligase family protein</fullName>
    </submittedName>
</protein>
<name>A0A9W5T925_BABOV</name>
<dbReference type="SUPFAM" id="SSF56059">
    <property type="entry name" value="Glutathione synthetase ATP-binding domain-like"/>
    <property type="match status" value="1"/>
</dbReference>